<feature type="signal peptide" evidence="1">
    <location>
        <begin position="1"/>
        <end position="28"/>
    </location>
</feature>
<proteinExistence type="predicted"/>
<evidence type="ECO:0000256" key="1">
    <source>
        <dbReference type="SAM" id="SignalP"/>
    </source>
</evidence>
<dbReference type="OrthoDB" id="5395501at2"/>
<dbReference type="Gene3D" id="2.40.160.20">
    <property type="match status" value="1"/>
</dbReference>
<sequence length="183" mass="19861">MKTMRNAFVGMGMAVWIAVAAMIPAAAAAEFTPLDISVRMGFDADSTLEYFHLYEINGRVGLPPHLEWGGGWSLKSALVIAGSLLHAAGDDGLMVGVGPQLELEFPWRPLTAFGSVRPSALSDHRYGQADLGGWFAFSSDLGLRINLSESLMIGYAWQHISNANIYDSNPGVDFHVMELSLKF</sequence>
<gene>
    <name evidence="2" type="ORF">dsmv_0023</name>
</gene>
<dbReference type="EMBL" id="ATHJ01000061">
    <property type="protein sequence ID" value="EPR42942.1"/>
    <property type="molecule type" value="Genomic_DNA"/>
</dbReference>
<dbReference type="RefSeq" id="WP_020875040.1">
    <property type="nucleotide sequence ID" value="NZ_ATHJ01000061.1"/>
</dbReference>
<dbReference type="InterPro" id="IPR018550">
    <property type="entry name" value="Lipid-A_deacylase-rel"/>
</dbReference>
<keyword evidence="3" id="KW-1185">Reference proteome</keyword>
<dbReference type="AlphaFoldDB" id="S7U0T1"/>
<evidence type="ECO:0000313" key="2">
    <source>
        <dbReference type="EMBL" id="EPR42942.1"/>
    </source>
</evidence>
<protein>
    <submittedName>
        <fullName evidence="2">Lipid A 3-O-deacylase-related protein</fullName>
    </submittedName>
</protein>
<keyword evidence="1" id="KW-0732">Signal</keyword>
<dbReference type="Pfam" id="PF09411">
    <property type="entry name" value="PagL"/>
    <property type="match status" value="1"/>
</dbReference>
<dbReference type="Proteomes" id="UP000014977">
    <property type="component" value="Unassembled WGS sequence"/>
</dbReference>
<organism evidence="2 3">
    <name type="scientific">Desulfococcus multivorans DSM 2059</name>
    <dbReference type="NCBI Taxonomy" id="1121405"/>
    <lineage>
        <taxon>Bacteria</taxon>
        <taxon>Pseudomonadati</taxon>
        <taxon>Thermodesulfobacteriota</taxon>
        <taxon>Desulfobacteria</taxon>
        <taxon>Desulfobacterales</taxon>
        <taxon>Desulfococcaceae</taxon>
        <taxon>Desulfococcus</taxon>
    </lineage>
</organism>
<dbReference type="eggNOG" id="ENOG5033GPZ">
    <property type="taxonomic scope" value="Bacteria"/>
</dbReference>
<comment type="caution">
    <text evidence="2">The sequence shown here is derived from an EMBL/GenBank/DDBJ whole genome shotgun (WGS) entry which is preliminary data.</text>
</comment>
<name>S7U0T1_DESML</name>
<feature type="chain" id="PRO_5030177245" evidence="1">
    <location>
        <begin position="29"/>
        <end position="183"/>
    </location>
</feature>
<accession>S7U0T1</accession>
<reference evidence="2 3" key="1">
    <citation type="journal article" date="2013" name="Genome Announc.">
        <title>Draft genome sequences for three mercury-methylating, sulfate-reducing bacteria.</title>
        <authorList>
            <person name="Brown S.D."/>
            <person name="Hurt R.A.Jr."/>
            <person name="Gilmour C.C."/>
            <person name="Elias D.A."/>
        </authorList>
    </citation>
    <scope>NUCLEOTIDE SEQUENCE [LARGE SCALE GENOMIC DNA]</scope>
    <source>
        <strain evidence="2 3">DSM 2059</strain>
    </source>
</reference>
<evidence type="ECO:0000313" key="3">
    <source>
        <dbReference type="Proteomes" id="UP000014977"/>
    </source>
</evidence>